<evidence type="ECO:0000313" key="6">
    <source>
        <dbReference type="EMBL" id="QQC44205.1"/>
    </source>
</evidence>
<dbReference type="SMART" id="SM00478">
    <property type="entry name" value="ENDO3c"/>
    <property type="match status" value="1"/>
</dbReference>
<dbReference type="GO" id="GO:0006284">
    <property type="term" value="P:base-excision repair"/>
    <property type="evidence" value="ECO:0007669"/>
    <property type="project" value="InterPro"/>
</dbReference>
<evidence type="ECO:0000256" key="1">
    <source>
        <dbReference type="ARBA" id="ARBA00022485"/>
    </source>
</evidence>
<evidence type="ECO:0000259" key="5">
    <source>
        <dbReference type="SMART" id="SM00478"/>
    </source>
</evidence>
<evidence type="ECO:0000256" key="4">
    <source>
        <dbReference type="ARBA" id="ARBA00023014"/>
    </source>
</evidence>
<reference evidence="6 7" key="1">
    <citation type="submission" date="2020-12" db="EMBL/GenBank/DDBJ databases">
        <title>FDA dAtabase for Regulatory Grade micrObial Sequences (FDA-ARGOS): Supporting development and validation of Infectious Disease Dx tests.</title>
        <authorList>
            <person name="Sproer C."/>
            <person name="Gronow S."/>
            <person name="Severitt S."/>
            <person name="Schroder I."/>
            <person name="Tallon L."/>
            <person name="Sadzewicz L."/>
            <person name="Zhao X."/>
            <person name="Boylan J."/>
            <person name="Ott S."/>
            <person name="Bowen H."/>
            <person name="Vavikolanu K."/>
            <person name="Mehta A."/>
            <person name="Aluvathingal J."/>
            <person name="Nadendla S."/>
            <person name="Lowell S."/>
            <person name="Myers T."/>
            <person name="Yan Y."/>
            <person name="Sichtig H."/>
        </authorList>
    </citation>
    <scope>NUCLEOTIDE SEQUENCE [LARGE SCALE GENOMIC DNA]</scope>
    <source>
        <strain evidence="6 7">FDAARGOS_985</strain>
    </source>
</reference>
<keyword evidence="1" id="KW-0004">4Fe-4S</keyword>
<sequence length="215" mass="23861">MGFRDVYNRLDQLLSIEDWWPAESSFEIIVGAVLTQNTSWDNVERALANLEALVSFDPDEILSTPLEDLMDSIRPAGSYVRKAQTIKDLASWYLRHSPSAKLVDTDALRVSLLETHGVGPETADVILLYVFERPLFIFDTYARRMLAALGFNVGRDYESTRILHETKISEEGFSAAECAAFHALIVTAGKSAGRDGWPSILQASKPVRAGEQPTA</sequence>
<feature type="domain" description="HhH-GPD" evidence="5">
    <location>
        <begin position="34"/>
        <end position="191"/>
    </location>
</feature>
<keyword evidence="2" id="KW-0479">Metal-binding</keyword>
<dbReference type="PANTHER" id="PTHR10359:SF19">
    <property type="entry name" value="DNA REPAIR GLYCOSYLASE MJ1434-RELATED"/>
    <property type="match status" value="1"/>
</dbReference>
<dbReference type="SUPFAM" id="SSF48150">
    <property type="entry name" value="DNA-glycosylase"/>
    <property type="match status" value="1"/>
</dbReference>
<dbReference type="InterPro" id="IPR003265">
    <property type="entry name" value="HhH-GPD_domain"/>
</dbReference>
<dbReference type="GO" id="GO:0046872">
    <property type="term" value="F:metal ion binding"/>
    <property type="evidence" value="ECO:0007669"/>
    <property type="project" value="UniProtKB-KW"/>
</dbReference>
<dbReference type="GO" id="GO:0003824">
    <property type="term" value="F:catalytic activity"/>
    <property type="evidence" value="ECO:0007669"/>
    <property type="project" value="InterPro"/>
</dbReference>
<evidence type="ECO:0000313" key="7">
    <source>
        <dbReference type="Proteomes" id="UP000595220"/>
    </source>
</evidence>
<keyword evidence="4" id="KW-0411">Iron-sulfur</keyword>
<dbReference type="EMBL" id="CP066065">
    <property type="protein sequence ID" value="QQC44205.1"/>
    <property type="molecule type" value="Genomic_DNA"/>
</dbReference>
<dbReference type="GO" id="GO:0051539">
    <property type="term" value="F:4 iron, 4 sulfur cluster binding"/>
    <property type="evidence" value="ECO:0007669"/>
    <property type="project" value="UniProtKB-KW"/>
</dbReference>
<keyword evidence="3" id="KW-0408">Iron</keyword>
<evidence type="ECO:0000256" key="2">
    <source>
        <dbReference type="ARBA" id="ARBA00022723"/>
    </source>
</evidence>
<organism evidence="6 7">
    <name type="scientific">Schaalia meyeri</name>
    <dbReference type="NCBI Taxonomy" id="52773"/>
    <lineage>
        <taxon>Bacteria</taxon>
        <taxon>Bacillati</taxon>
        <taxon>Actinomycetota</taxon>
        <taxon>Actinomycetes</taxon>
        <taxon>Actinomycetales</taxon>
        <taxon>Actinomycetaceae</taxon>
        <taxon>Schaalia</taxon>
    </lineage>
</organism>
<gene>
    <name evidence="6" type="ORF">I6H42_01950</name>
</gene>
<dbReference type="AlphaFoldDB" id="A0AAP9Y8P4"/>
<name>A0AAP9Y8P4_9ACTO</name>
<protein>
    <submittedName>
        <fullName evidence="6">Deoxyribonuclease</fullName>
    </submittedName>
</protein>
<keyword evidence="7" id="KW-1185">Reference proteome</keyword>
<evidence type="ECO:0000256" key="3">
    <source>
        <dbReference type="ARBA" id="ARBA00023004"/>
    </source>
</evidence>
<dbReference type="PANTHER" id="PTHR10359">
    <property type="entry name" value="A/G-SPECIFIC ADENINE GLYCOSYLASE/ENDONUCLEASE III"/>
    <property type="match status" value="1"/>
</dbReference>
<accession>A0AAP9Y8P4</accession>
<dbReference type="RefSeq" id="WP_198482583.1">
    <property type="nucleotide sequence ID" value="NZ_CP066065.1"/>
</dbReference>
<dbReference type="InterPro" id="IPR011257">
    <property type="entry name" value="DNA_glycosylase"/>
</dbReference>
<dbReference type="Pfam" id="PF00730">
    <property type="entry name" value="HhH-GPD"/>
    <property type="match status" value="1"/>
</dbReference>
<dbReference type="Proteomes" id="UP000595220">
    <property type="component" value="Chromosome"/>
</dbReference>
<dbReference type="PIRSF" id="PIRSF001435">
    <property type="entry name" value="Nth"/>
    <property type="match status" value="1"/>
</dbReference>
<proteinExistence type="predicted"/>
<dbReference type="Gene3D" id="1.10.340.30">
    <property type="entry name" value="Hypothetical protein, domain 2"/>
    <property type="match status" value="1"/>
</dbReference>
<dbReference type="CDD" id="cd00056">
    <property type="entry name" value="ENDO3c"/>
    <property type="match status" value="1"/>
</dbReference>